<dbReference type="SUPFAM" id="SSF56300">
    <property type="entry name" value="Metallo-dependent phosphatases"/>
    <property type="match status" value="1"/>
</dbReference>
<accession>A0A5D2IQA6</accession>
<feature type="domain" description="Calcineurin-like phosphoesterase" evidence="6">
    <location>
        <begin position="63"/>
        <end position="94"/>
    </location>
</feature>
<dbReference type="Pfam" id="PF16891">
    <property type="entry name" value="STPPase_N"/>
    <property type="match status" value="1"/>
</dbReference>
<dbReference type="InterPro" id="IPR029052">
    <property type="entry name" value="Metallo-depent_PP-like"/>
</dbReference>
<name>A0A5D2IQA6_GOSTO</name>
<dbReference type="EC" id="3.1.3.16" evidence="2"/>
<dbReference type="InterPro" id="IPR031675">
    <property type="entry name" value="STPPase_N"/>
</dbReference>
<reference evidence="8 9" key="1">
    <citation type="submission" date="2019-07" db="EMBL/GenBank/DDBJ databases">
        <title>WGS assembly of Gossypium tomentosum.</title>
        <authorList>
            <person name="Chen Z.J."/>
            <person name="Sreedasyam A."/>
            <person name="Ando A."/>
            <person name="Song Q."/>
            <person name="De L."/>
            <person name="Hulse-Kemp A."/>
            <person name="Ding M."/>
            <person name="Ye W."/>
            <person name="Kirkbride R."/>
            <person name="Jenkins J."/>
            <person name="Plott C."/>
            <person name="Lovell J."/>
            <person name="Lin Y.-M."/>
            <person name="Vaughn R."/>
            <person name="Liu B."/>
            <person name="Li W."/>
            <person name="Simpson S."/>
            <person name="Scheffler B."/>
            <person name="Saski C."/>
            <person name="Grover C."/>
            <person name="Hu G."/>
            <person name="Conover J."/>
            <person name="Carlson J."/>
            <person name="Shu S."/>
            <person name="Boston L."/>
            <person name="Williams M."/>
            <person name="Peterson D."/>
            <person name="Mcgee K."/>
            <person name="Jones D."/>
            <person name="Wendel J."/>
            <person name="Stelly D."/>
            <person name="Grimwood J."/>
            <person name="Schmutz J."/>
        </authorList>
    </citation>
    <scope>NUCLEOTIDE SEQUENCE [LARGE SCALE GENOMIC DNA]</scope>
    <source>
        <strain evidence="8">7179.01</strain>
    </source>
</reference>
<sequence length="96" mass="10756">MEAATAQGMDPAVLDNIIRRPTEVRSAKLVKQVQLSESEIKQLCVASKDIFVQQPNLLELEAPIKICGDIHGQYSDLLRLFEYGGFPPHANYFLVQ</sequence>
<proteinExistence type="predicted"/>
<dbReference type="AlphaFoldDB" id="A0A5D2IQA6"/>
<dbReference type="Gene3D" id="3.60.21.10">
    <property type="match status" value="1"/>
</dbReference>
<evidence type="ECO:0000256" key="2">
    <source>
        <dbReference type="ARBA" id="ARBA00013081"/>
    </source>
</evidence>
<organism evidence="8 9">
    <name type="scientific">Gossypium tomentosum</name>
    <name type="common">Hawaiian cotton</name>
    <name type="synonym">Gossypium sandvicense</name>
    <dbReference type="NCBI Taxonomy" id="34277"/>
    <lineage>
        <taxon>Eukaryota</taxon>
        <taxon>Viridiplantae</taxon>
        <taxon>Streptophyta</taxon>
        <taxon>Embryophyta</taxon>
        <taxon>Tracheophyta</taxon>
        <taxon>Spermatophyta</taxon>
        <taxon>Magnoliopsida</taxon>
        <taxon>eudicotyledons</taxon>
        <taxon>Gunneridae</taxon>
        <taxon>Pentapetalae</taxon>
        <taxon>rosids</taxon>
        <taxon>malvids</taxon>
        <taxon>Malvales</taxon>
        <taxon>Malvaceae</taxon>
        <taxon>Malvoideae</taxon>
        <taxon>Gossypium</taxon>
    </lineage>
</organism>
<dbReference type="GO" id="GO:0046872">
    <property type="term" value="F:metal ion binding"/>
    <property type="evidence" value="ECO:0007669"/>
    <property type="project" value="UniProtKB-KW"/>
</dbReference>
<dbReference type="GO" id="GO:0005634">
    <property type="term" value="C:nucleus"/>
    <property type="evidence" value="ECO:0007669"/>
    <property type="project" value="TreeGrafter"/>
</dbReference>
<protein>
    <recommendedName>
        <fullName evidence="2">protein-serine/threonine phosphatase</fullName>
        <ecNumber evidence="2">3.1.3.16</ecNumber>
    </recommendedName>
</protein>
<evidence type="ECO:0000256" key="1">
    <source>
        <dbReference type="ARBA" id="ARBA00001936"/>
    </source>
</evidence>
<evidence type="ECO:0000256" key="5">
    <source>
        <dbReference type="ARBA" id="ARBA00023211"/>
    </source>
</evidence>
<gene>
    <name evidence="8" type="ORF">ES332_D11G193700v1</name>
</gene>
<keyword evidence="4" id="KW-0378">Hydrolase</keyword>
<keyword evidence="5" id="KW-0464">Manganese</keyword>
<keyword evidence="9" id="KW-1185">Reference proteome</keyword>
<dbReference type="PANTHER" id="PTHR11668:SF490">
    <property type="entry name" value="SERINE_THREONINE-PROTEIN PHOSPHATASE PP1 ISOZYME 4"/>
    <property type="match status" value="1"/>
</dbReference>
<dbReference type="Proteomes" id="UP000322667">
    <property type="component" value="Chromosome D11"/>
</dbReference>
<keyword evidence="3" id="KW-0479">Metal-binding</keyword>
<dbReference type="EMBL" id="CM017633">
    <property type="protein sequence ID" value="TYH44435.1"/>
    <property type="molecule type" value="Genomic_DNA"/>
</dbReference>
<dbReference type="Pfam" id="PF00149">
    <property type="entry name" value="Metallophos"/>
    <property type="match status" value="1"/>
</dbReference>
<dbReference type="PANTHER" id="PTHR11668">
    <property type="entry name" value="SERINE/THREONINE PROTEIN PHOSPHATASE"/>
    <property type="match status" value="1"/>
</dbReference>
<evidence type="ECO:0000313" key="9">
    <source>
        <dbReference type="Proteomes" id="UP000322667"/>
    </source>
</evidence>
<dbReference type="GO" id="GO:0004722">
    <property type="term" value="F:protein serine/threonine phosphatase activity"/>
    <property type="evidence" value="ECO:0007669"/>
    <property type="project" value="UniProtKB-EC"/>
</dbReference>
<dbReference type="GO" id="GO:0005737">
    <property type="term" value="C:cytoplasm"/>
    <property type="evidence" value="ECO:0007669"/>
    <property type="project" value="TreeGrafter"/>
</dbReference>
<evidence type="ECO:0000313" key="8">
    <source>
        <dbReference type="EMBL" id="TYH44435.1"/>
    </source>
</evidence>
<evidence type="ECO:0000259" key="6">
    <source>
        <dbReference type="Pfam" id="PF00149"/>
    </source>
</evidence>
<dbReference type="InterPro" id="IPR050341">
    <property type="entry name" value="PP1_catalytic_subunit"/>
</dbReference>
<evidence type="ECO:0000256" key="3">
    <source>
        <dbReference type="ARBA" id="ARBA00022723"/>
    </source>
</evidence>
<dbReference type="InterPro" id="IPR004843">
    <property type="entry name" value="Calcineurin-like_PHP"/>
</dbReference>
<feature type="domain" description="Serine-threonine protein phosphatase N-terminal" evidence="7">
    <location>
        <begin position="14"/>
        <end position="61"/>
    </location>
</feature>
<evidence type="ECO:0000256" key="4">
    <source>
        <dbReference type="ARBA" id="ARBA00022801"/>
    </source>
</evidence>
<comment type="cofactor">
    <cofactor evidence="1">
        <name>Mn(2+)</name>
        <dbReference type="ChEBI" id="CHEBI:29035"/>
    </cofactor>
</comment>
<evidence type="ECO:0000259" key="7">
    <source>
        <dbReference type="Pfam" id="PF16891"/>
    </source>
</evidence>